<evidence type="ECO:0000256" key="4">
    <source>
        <dbReference type="ARBA" id="ARBA00023014"/>
    </source>
</evidence>
<reference evidence="6" key="1">
    <citation type="submission" date="2010-04" db="EMBL/GenBank/DDBJ databases">
        <title>Complete sequence of Methanocaldococcus infernus ME.</title>
        <authorList>
            <consortium name="US DOE Joint Genome Institute"/>
            <person name="Lucas S."/>
            <person name="Copeland A."/>
            <person name="Lapidus A."/>
            <person name="Cheng J.-F."/>
            <person name="Bruce D."/>
            <person name="Goodwin L."/>
            <person name="Pitluck S."/>
            <person name="Munk A.C."/>
            <person name="Detter J.C."/>
            <person name="Han C."/>
            <person name="Tapia R."/>
            <person name="Land M."/>
            <person name="Hauser L."/>
            <person name="Kyrpides N."/>
            <person name="Mikhailova N."/>
            <person name="Sieprawska-Lupa M."/>
            <person name="Whitman W.B."/>
            <person name="Woyke T."/>
        </authorList>
    </citation>
    <scope>NUCLEOTIDE SEQUENCE [LARGE SCALE GENOMIC DNA]</scope>
    <source>
        <strain evidence="6">ME</strain>
    </source>
</reference>
<dbReference type="KEGG" id="mif:Metin_0771"/>
<dbReference type="GO" id="GO:0006777">
    <property type="term" value="P:Mo-molybdopterin cofactor biosynthetic process"/>
    <property type="evidence" value="ECO:0007669"/>
    <property type="project" value="InterPro"/>
</dbReference>
<dbReference type="GO" id="GO:0046872">
    <property type="term" value="F:metal ion binding"/>
    <property type="evidence" value="ECO:0007669"/>
    <property type="project" value="UniProtKB-KW"/>
</dbReference>
<keyword evidence="1" id="KW-0004">4Fe-4S</keyword>
<dbReference type="STRING" id="573063.Metin_0771"/>
<dbReference type="InterPro" id="IPR007202">
    <property type="entry name" value="4Fe-4S_dom"/>
</dbReference>
<evidence type="ECO:0000313" key="6">
    <source>
        <dbReference type="EMBL" id="ADG13437.1"/>
    </source>
</evidence>
<dbReference type="InterPro" id="IPR027417">
    <property type="entry name" value="P-loop_NTPase"/>
</dbReference>
<evidence type="ECO:0000256" key="3">
    <source>
        <dbReference type="ARBA" id="ARBA00023004"/>
    </source>
</evidence>
<dbReference type="NCBIfam" id="NF011062">
    <property type="entry name" value="PRK14494.1-1"/>
    <property type="match status" value="1"/>
</dbReference>
<organism evidence="6 7">
    <name type="scientific">Methanocaldococcus infernus (strain DSM 11812 / JCM 15783 / ME)</name>
    <dbReference type="NCBI Taxonomy" id="573063"/>
    <lineage>
        <taxon>Archaea</taxon>
        <taxon>Methanobacteriati</taxon>
        <taxon>Methanobacteriota</taxon>
        <taxon>Methanomada group</taxon>
        <taxon>Methanococci</taxon>
        <taxon>Methanococcales</taxon>
        <taxon>Methanocaldococcaceae</taxon>
        <taxon>Methanocaldococcus</taxon>
    </lineage>
</organism>
<evidence type="ECO:0000313" key="7">
    <source>
        <dbReference type="Proteomes" id="UP000002061"/>
    </source>
</evidence>
<dbReference type="HOGENOM" id="CLU_068199_0_1_2"/>
<dbReference type="eggNOG" id="arCOG00532">
    <property type="taxonomic scope" value="Archaea"/>
</dbReference>
<dbReference type="PANTHER" id="PTHR40072">
    <property type="entry name" value="MOLYBDOPTERIN-GUANINE DINUCLEOTIDE BIOSYNTHESIS ADAPTER PROTEIN-RELATED"/>
    <property type="match status" value="1"/>
</dbReference>
<proteinExistence type="predicted"/>
<dbReference type="GO" id="GO:0051539">
    <property type="term" value="F:4 iron, 4 sulfur cluster binding"/>
    <property type="evidence" value="ECO:0007669"/>
    <property type="project" value="UniProtKB-KW"/>
</dbReference>
<dbReference type="PANTHER" id="PTHR40072:SF1">
    <property type="entry name" value="MOLYBDOPTERIN-GUANINE DINUCLEOTIDE BIOSYNTHESIS ADAPTER PROTEIN"/>
    <property type="match status" value="1"/>
</dbReference>
<evidence type="ECO:0000259" key="5">
    <source>
        <dbReference type="PROSITE" id="PS51656"/>
    </source>
</evidence>
<keyword evidence="2" id="KW-0479">Metal-binding</keyword>
<sequence length="230" mass="26058">MRVIGIVGYKDSGKTSLIEEIIKNSNKKFGVIKHVHEEIDIKDKDSYRFKEAGAKIVALTSDKEEVIFENPKGLEEILSYFYMKELDFVLIEGFKKELNKLNIPKIVLLRDREEGELIDDYTALVIENNYNIDEVLKVIEEKAIIPTMNLNCKHCGYNCKGFVKALIKGEAKWDDCVLAKGRVKLVVDDKIIPLSPFVDDIVGNTIIAMIKTLKGVKDPKKINISINVKG</sequence>
<dbReference type="RefSeq" id="WP_013100183.1">
    <property type="nucleotide sequence ID" value="NC_014122.1"/>
</dbReference>
<dbReference type="Pfam" id="PF03205">
    <property type="entry name" value="MobB"/>
    <property type="match status" value="1"/>
</dbReference>
<dbReference type="Pfam" id="PF04060">
    <property type="entry name" value="FeS"/>
    <property type="match status" value="1"/>
</dbReference>
<dbReference type="InterPro" id="IPR004435">
    <property type="entry name" value="MobB_dom"/>
</dbReference>
<dbReference type="NCBIfam" id="TIGR00176">
    <property type="entry name" value="mobB"/>
    <property type="match status" value="1"/>
</dbReference>
<accession>D5VS84</accession>
<dbReference type="GeneID" id="9131785"/>
<dbReference type="EMBL" id="CP002009">
    <property type="protein sequence ID" value="ADG13437.1"/>
    <property type="molecule type" value="Genomic_DNA"/>
</dbReference>
<name>D5VS84_METIM</name>
<dbReference type="OrthoDB" id="9014at2157"/>
<dbReference type="PROSITE" id="PS51656">
    <property type="entry name" value="4FE4S"/>
    <property type="match status" value="1"/>
</dbReference>
<evidence type="ECO:0000256" key="2">
    <source>
        <dbReference type="ARBA" id="ARBA00022723"/>
    </source>
</evidence>
<dbReference type="InterPro" id="IPR052539">
    <property type="entry name" value="MGD_biosynthesis_adapter"/>
</dbReference>
<evidence type="ECO:0000256" key="1">
    <source>
        <dbReference type="ARBA" id="ARBA00022485"/>
    </source>
</evidence>
<keyword evidence="3" id="KW-0408">Iron</keyword>
<dbReference type="Proteomes" id="UP000002061">
    <property type="component" value="Chromosome"/>
</dbReference>
<keyword evidence="4" id="KW-0411">Iron-sulfur</keyword>
<keyword evidence="7" id="KW-1185">Reference proteome</keyword>
<feature type="domain" description="4Fe-4S" evidence="5">
    <location>
        <begin position="133"/>
        <end position="193"/>
    </location>
</feature>
<dbReference type="SUPFAM" id="SSF52540">
    <property type="entry name" value="P-loop containing nucleoside triphosphate hydrolases"/>
    <property type="match status" value="1"/>
</dbReference>
<dbReference type="AlphaFoldDB" id="D5VS84"/>
<gene>
    <name evidence="6" type="ordered locus">Metin_0771</name>
</gene>
<dbReference type="GO" id="GO:0005525">
    <property type="term" value="F:GTP binding"/>
    <property type="evidence" value="ECO:0007669"/>
    <property type="project" value="InterPro"/>
</dbReference>
<dbReference type="Gene3D" id="3.40.50.300">
    <property type="entry name" value="P-loop containing nucleotide triphosphate hydrolases"/>
    <property type="match status" value="1"/>
</dbReference>
<protein>
    <submittedName>
        <fullName evidence="6">Molybdopterin-guanine dinucleotide biosynthesis protein B</fullName>
    </submittedName>
</protein>